<evidence type="ECO:0000256" key="10">
    <source>
        <dbReference type="ARBA" id="ARBA00023237"/>
    </source>
</evidence>
<evidence type="ECO:0000256" key="2">
    <source>
        <dbReference type="ARBA" id="ARBA00022448"/>
    </source>
</evidence>
<keyword evidence="8 12" id="KW-0798">TonB box</keyword>
<evidence type="ECO:0000256" key="9">
    <source>
        <dbReference type="ARBA" id="ARBA00023136"/>
    </source>
</evidence>
<dbReference type="InterPro" id="IPR036942">
    <property type="entry name" value="Beta-barrel_TonB_sf"/>
</dbReference>
<evidence type="ECO:0000256" key="8">
    <source>
        <dbReference type="ARBA" id="ARBA00023077"/>
    </source>
</evidence>
<evidence type="ECO:0000313" key="16">
    <source>
        <dbReference type="EMBL" id="TXK79159.1"/>
    </source>
</evidence>
<dbReference type="EMBL" id="VRLR01000011">
    <property type="protein sequence ID" value="TXK79159.1"/>
    <property type="molecule type" value="Genomic_DNA"/>
</dbReference>
<dbReference type="SUPFAM" id="SSF56935">
    <property type="entry name" value="Porins"/>
    <property type="match status" value="1"/>
</dbReference>
<dbReference type="GO" id="GO:0009279">
    <property type="term" value="C:cell outer membrane"/>
    <property type="evidence" value="ECO:0007669"/>
    <property type="project" value="UniProtKB-SubCell"/>
</dbReference>
<dbReference type="Gene3D" id="2.40.170.20">
    <property type="entry name" value="TonB-dependent receptor, beta-barrel domain"/>
    <property type="match status" value="1"/>
</dbReference>
<dbReference type="PANTHER" id="PTHR32552">
    <property type="entry name" value="FERRICHROME IRON RECEPTOR-RELATED"/>
    <property type="match status" value="1"/>
</dbReference>
<feature type="domain" description="TonB-dependent receptor plug" evidence="15">
    <location>
        <begin position="58"/>
        <end position="168"/>
    </location>
</feature>
<dbReference type="RefSeq" id="WP_147904983.1">
    <property type="nucleotide sequence ID" value="NZ_BAAAGC010000011.1"/>
</dbReference>
<evidence type="ECO:0000256" key="3">
    <source>
        <dbReference type="ARBA" id="ARBA00022452"/>
    </source>
</evidence>
<dbReference type="GO" id="GO:0006826">
    <property type="term" value="P:iron ion transport"/>
    <property type="evidence" value="ECO:0007669"/>
    <property type="project" value="UniProtKB-KW"/>
</dbReference>
<keyword evidence="10 11" id="KW-0998">Cell outer membrane</keyword>
<keyword evidence="13" id="KW-0732">Signal</keyword>
<feature type="domain" description="TonB-dependent receptor-like beta-barrel" evidence="14">
    <location>
        <begin position="269"/>
        <end position="723"/>
    </location>
</feature>
<evidence type="ECO:0000256" key="4">
    <source>
        <dbReference type="ARBA" id="ARBA00022496"/>
    </source>
</evidence>
<dbReference type="PROSITE" id="PS52016">
    <property type="entry name" value="TONB_DEPENDENT_REC_3"/>
    <property type="match status" value="1"/>
</dbReference>
<feature type="chain" id="PRO_5022735469" evidence="13">
    <location>
        <begin position="31"/>
        <end position="757"/>
    </location>
</feature>
<accession>A0A5C8LTX5</accession>
<sequence>MKTCKKSVLALSIQASLLAAAVGLSPALFAQESDKDQAAEETKLERIMVTAQKRVQSTQEVPISIATLSGEKFDALFAGGEDIQALSGKIPGLYAESSNGRAAPRFYIRGLGNTDFDLAASQPVSVIMDDVVMENVILKSFPLFDIEQAEVIRGPQGTLFGRNTTAGIVKFNSVKPTQDFEAYTKATVGSFGTINLEGAAGGGLTDELSARISLMNQNRDDWVDNGFTGEKDFTGGHDEKAGRLQFLYDTDAFSALLNVHGRKLDGTSSLFRANILTPGSNELNENYDRDTVYYDKGDGNFQKYDNFGTSLTFEFALKDMTLTMISAMEKADGKGKGDIDGGHRIDANFDNIPEQMGPGFIPFDAVTEDQLNDLEQYTQEIRLASDTNEALEWQVGAFYFDSSFGVTSVDGYYGATTVYHGNESWAVFGQSTYNLTDRWDITGGVRYTYDEKTFWVGQQNVDGFALVTGDASIQNYDPLKVDDGQVSWELSSNYRLTDTTSVFGRVASGFRAQSIQGRDVAFEKAPSVADSETITSFEVGAKSDLLDDSLRLNGALFYYTIDDIQLSAIGGETQGNQLINADKGVGYGFEVDAEWRATKSLVVGGGFSYNNTELKDQNLLVAPCGSGACTPTDPAGGNGLVFIDGNPFPQAPETILTVNARYDIPVSTGEIYIYGDVARQGDTNLFLYESMEYRTNGNFEAGLRIGYLNFDNNYEVALFGRNITDEENLKGAIDFNNLTGFVNEPRIIGVEFKKNFF</sequence>
<feature type="signal peptide" evidence="13">
    <location>
        <begin position="1"/>
        <end position="30"/>
    </location>
</feature>
<dbReference type="InterPro" id="IPR000531">
    <property type="entry name" value="Beta-barrel_TonB"/>
</dbReference>
<gene>
    <name evidence="16" type="ORF">FU839_14775</name>
</gene>
<evidence type="ECO:0000256" key="13">
    <source>
        <dbReference type="SAM" id="SignalP"/>
    </source>
</evidence>
<evidence type="ECO:0000256" key="7">
    <source>
        <dbReference type="ARBA" id="ARBA00023065"/>
    </source>
</evidence>
<dbReference type="AlphaFoldDB" id="A0A5C8LTX5"/>
<keyword evidence="2 11" id="KW-0813">Transport</keyword>
<comment type="similarity">
    <text evidence="11 12">Belongs to the TonB-dependent receptor family.</text>
</comment>
<dbReference type="InterPro" id="IPR039426">
    <property type="entry name" value="TonB-dep_rcpt-like"/>
</dbReference>
<dbReference type="Proteomes" id="UP000321814">
    <property type="component" value="Unassembled WGS sequence"/>
</dbReference>
<keyword evidence="6" id="KW-0408">Iron</keyword>
<evidence type="ECO:0000256" key="11">
    <source>
        <dbReference type="PROSITE-ProRule" id="PRU01360"/>
    </source>
</evidence>
<evidence type="ECO:0000259" key="15">
    <source>
        <dbReference type="Pfam" id="PF07715"/>
    </source>
</evidence>
<evidence type="ECO:0000313" key="17">
    <source>
        <dbReference type="Proteomes" id="UP000321814"/>
    </source>
</evidence>
<dbReference type="OrthoDB" id="5987490at2"/>
<comment type="caution">
    <text evidence="16">The sequence shown here is derived from an EMBL/GenBank/DDBJ whole genome shotgun (WGS) entry which is preliminary data.</text>
</comment>
<keyword evidence="3 11" id="KW-1134">Transmembrane beta strand</keyword>
<reference evidence="16 17" key="1">
    <citation type="submission" date="2019-08" db="EMBL/GenBank/DDBJ databases">
        <title>Draft genome analysis of Rheinheimera tangshanensis isolated from the roots of fresh rice plants (Oryza sativa).</title>
        <authorList>
            <person name="Yu Q."/>
            <person name="Qi Y."/>
            <person name="Zhang H."/>
            <person name="Pu J."/>
        </authorList>
    </citation>
    <scope>NUCLEOTIDE SEQUENCE [LARGE SCALE GENOMIC DNA]</scope>
    <source>
        <strain evidence="16 17">JA3-B52</strain>
    </source>
</reference>
<keyword evidence="5 11" id="KW-0812">Transmembrane</keyword>
<evidence type="ECO:0000256" key="1">
    <source>
        <dbReference type="ARBA" id="ARBA00004571"/>
    </source>
</evidence>
<evidence type="ECO:0000256" key="12">
    <source>
        <dbReference type="RuleBase" id="RU003357"/>
    </source>
</evidence>
<dbReference type="PANTHER" id="PTHR32552:SF81">
    <property type="entry name" value="TONB-DEPENDENT OUTER MEMBRANE RECEPTOR"/>
    <property type="match status" value="1"/>
</dbReference>
<comment type="subcellular location">
    <subcellularLocation>
        <location evidence="1 11">Cell outer membrane</location>
        <topology evidence="1 11">Multi-pass membrane protein</topology>
    </subcellularLocation>
</comment>
<proteinExistence type="inferred from homology"/>
<evidence type="ECO:0000256" key="5">
    <source>
        <dbReference type="ARBA" id="ARBA00022692"/>
    </source>
</evidence>
<name>A0A5C8LTX5_9GAMM</name>
<keyword evidence="4" id="KW-0410">Iron transport</keyword>
<evidence type="ECO:0000259" key="14">
    <source>
        <dbReference type="Pfam" id="PF00593"/>
    </source>
</evidence>
<keyword evidence="9 11" id="KW-0472">Membrane</keyword>
<keyword evidence="7" id="KW-0406">Ion transport</keyword>
<protein>
    <submittedName>
        <fullName evidence="16">TonB-dependent receptor</fullName>
    </submittedName>
</protein>
<dbReference type="Pfam" id="PF00593">
    <property type="entry name" value="TonB_dep_Rec_b-barrel"/>
    <property type="match status" value="1"/>
</dbReference>
<keyword evidence="17" id="KW-1185">Reference proteome</keyword>
<dbReference type="Pfam" id="PF07715">
    <property type="entry name" value="Plug"/>
    <property type="match status" value="1"/>
</dbReference>
<keyword evidence="16" id="KW-0675">Receptor</keyword>
<evidence type="ECO:0000256" key="6">
    <source>
        <dbReference type="ARBA" id="ARBA00023004"/>
    </source>
</evidence>
<dbReference type="InterPro" id="IPR012910">
    <property type="entry name" value="Plug_dom"/>
</dbReference>
<organism evidence="16 17">
    <name type="scientific">Rheinheimera tangshanensis</name>
    <dbReference type="NCBI Taxonomy" id="400153"/>
    <lineage>
        <taxon>Bacteria</taxon>
        <taxon>Pseudomonadati</taxon>
        <taxon>Pseudomonadota</taxon>
        <taxon>Gammaproteobacteria</taxon>
        <taxon>Chromatiales</taxon>
        <taxon>Chromatiaceae</taxon>
        <taxon>Rheinheimera</taxon>
    </lineage>
</organism>